<comment type="subcellular location">
    <subcellularLocation>
        <location evidence="1 7">Cell outer membrane</location>
        <topology evidence="1 7">Multi-pass membrane protein</topology>
    </subcellularLocation>
</comment>
<dbReference type="Proteomes" id="UP001220610">
    <property type="component" value="Chromosome"/>
</dbReference>
<dbReference type="AlphaFoldDB" id="A0AAJ5WP07"/>
<sequence length="1206" mass="132880">MMKRIGLLATLFFISVAVTAQTVTLNGKNISLEKAFLEIESQCGYLVVCNISLLKEAKPVTIAAQDMPLQQFLELILRNQELDYAITNKNIVISRKPAGPSRITLTPVVETSDISGLILDPEGKPIPGATVSIKGTSRAISATADGRFSLRAIAETTVVVITAVGYQPVELRVKQENIIIVSGRASWRRNTKGELVLTLVREAQSMNEVVINSGYSQTTSRRVTGSTAVIAGEDLKGKPLANIDNLLQGKVAGLNVKAVSGRPGQSASIRIRGTNTITGNAEPLWVVDGVPLQKDIPSISSSQIKAGDFNTIFTGGIAGINPNDIATVTVLKDASAAAIYGSRAAGGVIVVTTKRGEAGKMRVSYSNNTSITLKPQRDANLMNSQEKIAWEQQLWDDFSRQGYNNNSYYPVVGLVGMVRSGKGDFAGMTVEQQDAYLKEAAGTSTNWFNELFRNSISQNHYLSLSGGSNTNTYYVSMGYSTNNGLVQKTSYERYNVSAKIELKPNRNLSLGLLTDLSVQTSKSPSVTEDLFRYAYFANPYEKPYNEDGSYRADKTYYNLKEVNGGGFDIYTPPNGVNMFREINETSNIGKNFSGTLTGNMTYRITNQLKFVGLGSFSYTDNRTDNINGRYTNTAFKDRLYFDAYPSVRTYGSITQTTANISSYLLRGQFQYDKRFSGGHYVSALAGSEIRSQNGKTLFAKRYGYDELTGNAVMPVPPSNQPVDYNKILSYAAMVDQLSGQSIVEDAFASFYGAADYSYKGKYIASFTARTDGSNNFGSNQQFNPTWSAGLSWNIDQEAFMLPLSHVVNALTLRVSTGFTGNINKSVYPQLIMDYNTTFRRTDDDYYRMGYIKNAPNKNLRWERTNDLKAALDFSLFQSRISGAVELYTRTSRDLVTALRVPTTTGFSQQSFNTSEVRNRGLEFTISTVNVKTKDFRWSTSVNMAFNENRLMKFTTPSGLRNFDWGAQVGYPLGSIFSGKVIGIDPLTGIYTFQIRPDAVINSNADLRDPANYMFFRGTGQAPITGGFNTSFTYKNFSLNIGGNYALNAYILDNINPVTSYSSIQTTGTDSREPIPAPIYDLYLNHLNVSRDRLNRWKPDSHITGAYPRLIDHFAAPLFLSQTNPTSSSVTDAIMRKNVSYLRVGSMTLSYGIPENLIKSLKLESLGFSFSMTNLFTFTNYDGIDPETPGAVYPLTRSLSVGVNVGF</sequence>
<dbReference type="InterPro" id="IPR037066">
    <property type="entry name" value="Plug_dom_sf"/>
</dbReference>
<evidence type="ECO:0000256" key="2">
    <source>
        <dbReference type="ARBA" id="ARBA00022448"/>
    </source>
</evidence>
<feature type="signal peptide" evidence="8">
    <location>
        <begin position="1"/>
        <end position="20"/>
    </location>
</feature>
<dbReference type="InterPro" id="IPR036942">
    <property type="entry name" value="Beta-barrel_TonB_sf"/>
</dbReference>
<keyword evidence="5 7" id="KW-0472">Membrane</keyword>
<evidence type="ECO:0000256" key="4">
    <source>
        <dbReference type="ARBA" id="ARBA00022692"/>
    </source>
</evidence>
<dbReference type="Pfam" id="PF13715">
    <property type="entry name" value="CarbopepD_reg_2"/>
    <property type="match status" value="1"/>
</dbReference>
<dbReference type="InterPro" id="IPR023996">
    <property type="entry name" value="TonB-dep_OMP_SusC/RagA"/>
</dbReference>
<dbReference type="InterPro" id="IPR012910">
    <property type="entry name" value="Plug_dom"/>
</dbReference>
<evidence type="ECO:0000256" key="6">
    <source>
        <dbReference type="ARBA" id="ARBA00023237"/>
    </source>
</evidence>
<feature type="domain" description="TonB-dependent receptor plug" evidence="9">
    <location>
        <begin position="221"/>
        <end position="348"/>
    </location>
</feature>
<dbReference type="SUPFAM" id="SSF49464">
    <property type="entry name" value="Carboxypeptidase regulatory domain-like"/>
    <property type="match status" value="1"/>
</dbReference>
<evidence type="ECO:0000313" key="10">
    <source>
        <dbReference type="EMBL" id="WEK34246.1"/>
    </source>
</evidence>
<evidence type="ECO:0000256" key="1">
    <source>
        <dbReference type="ARBA" id="ARBA00004571"/>
    </source>
</evidence>
<evidence type="ECO:0000256" key="5">
    <source>
        <dbReference type="ARBA" id="ARBA00023136"/>
    </source>
</evidence>
<dbReference type="SUPFAM" id="SSF56935">
    <property type="entry name" value="Porins"/>
    <property type="match status" value="1"/>
</dbReference>
<evidence type="ECO:0000313" key="11">
    <source>
        <dbReference type="Proteomes" id="UP001220610"/>
    </source>
</evidence>
<comment type="similarity">
    <text evidence="7">Belongs to the TonB-dependent receptor family.</text>
</comment>
<keyword evidence="6 7" id="KW-0998">Cell outer membrane</keyword>
<dbReference type="InterPro" id="IPR008969">
    <property type="entry name" value="CarboxyPept-like_regulatory"/>
</dbReference>
<dbReference type="InterPro" id="IPR023997">
    <property type="entry name" value="TonB-dep_OMP_SusC/RagA_CS"/>
</dbReference>
<dbReference type="Gene3D" id="2.40.170.20">
    <property type="entry name" value="TonB-dependent receptor, beta-barrel domain"/>
    <property type="match status" value="1"/>
</dbReference>
<keyword evidence="2 7" id="KW-0813">Transport</keyword>
<dbReference type="NCBIfam" id="TIGR04056">
    <property type="entry name" value="OMP_RagA_SusC"/>
    <property type="match status" value="1"/>
</dbReference>
<dbReference type="InterPro" id="IPR039426">
    <property type="entry name" value="TonB-dep_rcpt-like"/>
</dbReference>
<dbReference type="Pfam" id="PF07715">
    <property type="entry name" value="Plug"/>
    <property type="match status" value="1"/>
</dbReference>
<organism evidence="10 11">
    <name type="scientific">Candidatus Pseudobacter hemicellulosilyticus</name>
    <dbReference type="NCBI Taxonomy" id="3121375"/>
    <lineage>
        <taxon>Bacteria</taxon>
        <taxon>Pseudomonadati</taxon>
        <taxon>Bacteroidota</taxon>
        <taxon>Chitinophagia</taxon>
        <taxon>Chitinophagales</taxon>
        <taxon>Chitinophagaceae</taxon>
        <taxon>Pseudobacter</taxon>
    </lineage>
</organism>
<dbReference type="PROSITE" id="PS52016">
    <property type="entry name" value="TONB_DEPENDENT_REC_3"/>
    <property type="match status" value="1"/>
</dbReference>
<proteinExistence type="inferred from homology"/>
<dbReference type="Gene3D" id="2.60.40.1120">
    <property type="entry name" value="Carboxypeptidase-like, regulatory domain"/>
    <property type="match status" value="1"/>
</dbReference>
<protein>
    <submittedName>
        <fullName evidence="10">SusC/RagA family TonB-linked outer membrane protein</fullName>
    </submittedName>
</protein>
<dbReference type="EMBL" id="CP119311">
    <property type="protein sequence ID" value="WEK34246.1"/>
    <property type="molecule type" value="Genomic_DNA"/>
</dbReference>
<evidence type="ECO:0000256" key="7">
    <source>
        <dbReference type="PROSITE-ProRule" id="PRU01360"/>
    </source>
</evidence>
<evidence type="ECO:0000256" key="8">
    <source>
        <dbReference type="SAM" id="SignalP"/>
    </source>
</evidence>
<dbReference type="Gene3D" id="2.170.130.10">
    <property type="entry name" value="TonB-dependent receptor, plug domain"/>
    <property type="match status" value="1"/>
</dbReference>
<evidence type="ECO:0000256" key="3">
    <source>
        <dbReference type="ARBA" id="ARBA00022452"/>
    </source>
</evidence>
<keyword evidence="4 7" id="KW-0812">Transmembrane</keyword>
<accession>A0AAJ5WP07</accession>
<reference evidence="10" key="1">
    <citation type="submission" date="2023-03" db="EMBL/GenBank/DDBJ databases">
        <title>Andean soil-derived lignocellulolytic bacterial consortium as a source of novel taxa and putative plastic-active enzymes.</title>
        <authorList>
            <person name="Diaz-Garcia L."/>
            <person name="Chuvochina M."/>
            <person name="Feuerriegel G."/>
            <person name="Bunk B."/>
            <person name="Sproer C."/>
            <person name="Streit W.R."/>
            <person name="Rodriguez L.M."/>
            <person name="Overmann J."/>
            <person name="Jimenez D.J."/>
        </authorList>
    </citation>
    <scope>NUCLEOTIDE SEQUENCE</scope>
    <source>
        <strain evidence="10">MAG 7</strain>
    </source>
</reference>
<dbReference type="NCBIfam" id="TIGR04057">
    <property type="entry name" value="SusC_RagA_signa"/>
    <property type="match status" value="1"/>
</dbReference>
<keyword evidence="3 7" id="KW-1134">Transmembrane beta strand</keyword>
<keyword evidence="8" id="KW-0732">Signal</keyword>
<gene>
    <name evidence="10" type="ORF">P0Y53_17300</name>
</gene>
<name>A0AAJ5WP07_9BACT</name>
<evidence type="ECO:0000259" key="9">
    <source>
        <dbReference type="Pfam" id="PF07715"/>
    </source>
</evidence>
<dbReference type="GO" id="GO:0009279">
    <property type="term" value="C:cell outer membrane"/>
    <property type="evidence" value="ECO:0007669"/>
    <property type="project" value="UniProtKB-SubCell"/>
</dbReference>
<feature type="chain" id="PRO_5042478750" evidence="8">
    <location>
        <begin position="21"/>
        <end position="1206"/>
    </location>
</feature>